<gene>
    <name evidence="1" type="ORF">SAMN05192540_0067</name>
</gene>
<reference evidence="1 2" key="1">
    <citation type="submission" date="2016-10" db="EMBL/GenBank/DDBJ databases">
        <authorList>
            <person name="de Groot N.N."/>
        </authorList>
    </citation>
    <scope>NUCLEOTIDE SEQUENCE [LARGE SCALE GENOMIC DNA]</scope>
    <source>
        <strain evidence="1 2">MAR_2009_71</strain>
    </source>
</reference>
<proteinExistence type="predicted"/>
<accession>A0A1H4J3P5</accession>
<dbReference type="AlphaFoldDB" id="A0A1H4J3P5"/>
<evidence type="ECO:0008006" key="3">
    <source>
        <dbReference type="Google" id="ProtNLM"/>
    </source>
</evidence>
<evidence type="ECO:0000313" key="2">
    <source>
        <dbReference type="Proteomes" id="UP000183038"/>
    </source>
</evidence>
<evidence type="ECO:0000313" key="1">
    <source>
        <dbReference type="EMBL" id="SEB40238.1"/>
    </source>
</evidence>
<dbReference type="EMBL" id="FNTB01000001">
    <property type="protein sequence ID" value="SEB40238.1"/>
    <property type="molecule type" value="Genomic_DNA"/>
</dbReference>
<organism evidence="1 2">
    <name type="scientific">Maribacter dokdonensis</name>
    <dbReference type="NCBI Taxonomy" id="320912"/>
    <lineage>
        <taxon>Bacteria</taxon>
        <taxon>Pseudomonadati</taxon>
        <taxon>Bacteroidota</taxon>
        <taxon>Flavobacteriia</taxon>
        <taxon>Flavobacteriales</taxon>
        <taxon>Flavobacteriaceae</taxon>
        <taxon>Maribacter</taxon>
    </lineage>
</organism>
<protein>
    <recommendedName>
        <fullName evidence="3">DUF4270 domain-containing protein</fullName>
    </recommendedName>
</protein>
<dbReference type="PROSITE" id="PS51257">
    <property type="entry name" value="PROKAR_LIPOPROTEIN"/>
    <property type="match status" value="1"/>
</dbReference>
<sequence>MKVFLNKLRALHIIMIGGLFTIVVISCSDDIYNDTDFVAGETFTDSNIRLILIDTLTVSTSTMKFDSLATSESTRILTGKYSDAVFGTVRASSYMQFLPETYTIDSEAVFDSLVMVLGYDNYYYNDTLQKNTIHIKKIIENLNPESDDYFYNTSKISYDEDDLGFYEYNPRPLAGDSITIKMIDDFGTDIFSKLQEKDIVNSDEYRDYFKGIALLPDETDNGSIIGFSKSSENTYMRLYYSTETEYESEQEYFDIQINATTTPIPFFNSITAEDPITPLQGLTDSKVNLESSDSNNESYIQSGVGIAMRVQFPSITSLYDIPGSGTILDGTLKIKPVAQSYNDNLKLRDTLAVYVVDQNNDLTETLSSTSYAILNRDNQEFNDIYYEISLSYYLEELYLKDRDIDDALILLPVDYNSTVDRFIMSGNGNGENETILELTYGIYDED</sequence>
<dbReference type="RefSeq" id="WP_083365560.1">
    <property type="nucleotide sequence ID" value="NZ_FNTB01000001.1"/>
</dbReference>
<dbReference type="InterPro" id="IPR025366">
    <property type="entry name" value="DUF4270"/>
</dbReference>
<dbReference type="Pfam" id="PF14092">
    <property type="entry name" value="DUF4270"/>
    <property type="match status" value="1"/>
</dbReference>
<dbReference type="Proteomes" id="UP000183038">
    <property type="component" value="Unassembled WGS sequence"/>
</dbReference>
<name>A0A1H4J3P5_9FLAO</name>